<evidence type="ECO:0000256" key="1">
    <source>
        <dbReference type="ARBA" id="ARBA00004236"/>
    </source>
</evidence>
<name>A0ABZ2GV17_9BURK</name>
<dbReference type="SMART" id="SM00843">
    <property type="entry name" value="Ftsk_gamma"/>
    <property type="match status" value="1"/>
</dbReference>
<dbReference type="EMBL" id="CP142523">
    <property type="protein sequence ID" value="WWO49276.1"/>
    <property type="molecule type" value="Genomic_DNA"/>
</dbReference>
<dbReference type="Gene3D" id="1.10.10.10">
    <property type="entry name" value="Winged helix-like DNA-binding domain superfamily/Winged helix DNA-binding domain"/>
    <property type="match status" value="1"/>
</dbReference>
<protein>
    <submittedName>
        <fullName evidence="4">DNA translocase FtsK</fullName>
    </submittedName>
</protein>
<dbReference type="Proteomes" id="UP001373909">
    <property type="component" value="Chromosome"/>
</dbReference>
<accession>A0ABZ2GV17</accession>
<evidence type="ECO:0000259" key="3">
    <source>
        <dbReference type="SMART" id="SM00843"/>
    </source>
</evidence>
<feature type="region of interest" description="Disordered" evidence="2">
    <location>
        <begin position="1"/>
        <end position="22"/>
    </location>
</feature>
<dbReference type="SUPFAM" id="SSF46785">
    <property type="entry name" value="Winged helix' DNA-binding domain"/>
    <property type="match status" value="1"/>
</dbReference>
<feature type="domain" description="FtsK gamma" evidence="3">
    <location>
        <begin position="17"/>
        <end position="82"/>
    </location>
</feature>
<keyword evidence="5" id="KW-1185">Reference proteome</keyword>
<reference evidence="4 5" key="1">
    <citation type="submission" date="2024-01" db="EMBL/GenBank/DDBJ databases">
        <title>Draft genome sequences of nine bacterial species from freshwater ponds near Washington, DC.</title>
        <authorList>
            <person name="Pavloudi C."/>
            <person name="Oliver L."/>
            <person name="Slattery K."/>
            <person name="Lissner G."/>
            <person name="Saw J.H."/>
        </authorList>
    </citation>
    <scope>NUCLEOTIDE SEQUENCE [LARGE SCALE GENOMIC DNA]</scope>
    <source>
        <strain evidence="5">TB1-E2</strain>
    </source>
</reference>
<organism evidence="4 5">
    <name type="scientific">Janthinobacterium aestuarii</name>
    <dbReference type="NCBI Taxonomy" id="2985511"/>
    <lineage>
        <taxon>Bacteria</taxon>
        <taxon>Pseudomonadati</taxon>
        <taxon>Pseudomonadota</taxon>
        <taxon>Betaproteobacteria</taxon>
        <taxon>Burkholderiales</taxon>
        <taxon>Oxalobacteraceae</taxon>
        <taxon>Janthinobacterium</taxon>
    </lineage>
</organism>
<evidence type="ECO:0000313" key="4">
    <source>
        <dbReference type="EMBL" id="WWO49276.1"/>
    </source>
</evidence>
<dbReference type="PANTHER" id="PTHR22683">
    <property type="entry name" value="SPORULATION PROTEIN RELATED"/>
    <property type="match status" value="1"/>
</dbReference>
<dbReference type="InterPro" id="IPR050206">
    <property type="entry name" value="FtsK/SpoIIIE/SftA"/>
</dbReference>
<gene>
    <name evidence="4" type="ORF">OPV09_17725</name>
</gene>
<dbReference type="Pfam" id="PF09397">
    <property type="entry name" value="FtsK_gamma"/>
    <property type="match status" value="1"/>
</dbReference>
<evidence type="ECO:0000256" key="2">
    <source>
        <dbReference type="SAM" id="MobiDB-lite"/>
    </source>
</evidence>
<evidence type="ECO:0000313" key="5">
    <source>
        <dbReference type="Proteomes" id="UP001373909"/>
    </source>
</evidence>
<proteinExistence type="predicted"/>
<dbReference type="PANTHER" id="PTHR22683:SF41">
    <property type="entry name" value="DNA TRANSLOCASE FTSK"/>
    <property type="match status" value="1"/>
</dbReference>
<dbReference type="InterPro" id="IPR036390">
    <property type="entry name" value="WH_DNA-bd_sf"/>
</dbReference>
<comment type="subcellular location">
    <subcellularLocation>
        <location evidence="1">Cell membrane</location>
    </subcellularLocation>
</comment>
<dbReference type="RefSeq" id="WP_338682309.1">
    <property type="nucleotide sequence ID" value="NZ_CP142523.1"/>
</dbReference>
<sequence>MLELNGQAPGTVPPGDGSASDPLYDQAVEVVRTHRRASVSLVQRHLRIGFNRAGNLLEAMETLGVVSGMASNGNRTVLAAPGATA</sequence>
<dbReference type="InterPro" id="IPR036388">
    <property type="entry name" value="WH-like_DNA-bd_sf"/>
</dbReference>
<dbReference type="InterPro" id="IPR018541">
    <property type="entry name" value="Ftsk_gamma"/>
</dbReference>